<dbReference type="Proteomes" id="UP000824120">
    <property type="component" value="Chromosome 1"/>
</dbReference>
<accession>A0A9J6B308</accession>
<dbReference type="OrthoDB" id="1323050at2759"/>
<evidence type="ECO:0000313" key="1">
    <source>
        <dbReference type="EMBL" id="KAG5631141.1"/>
    </source>
</evidence>
<comment type="caution">
    <text evidence="1">The sequence shown here is derived from an EMBL/GenBank/DDBJ whole genome shotgun (WGS) entry which is preliminary data.</text>
</comment>
<gene>
    <name evidence="1" type="ORF">H5410_002858</name>
    <name evidence="2" type="ORF">H5410_002859</name>
</gene>
<evidence type="ECO:0000313" key="2">
    <source>
        <dbReference type="EMBL" id="KAG5631142.1"/>
    </source>
</evidence>
<keyword evidence="3" id="KW-1185">Reference proteome</keyword>
<dbReference type="AlphaFoldDB" id="A0A9J6B308"/>
<proteinExistence type="predicted"/>
<reference evidence="1 3" key="1">
    <citation type="submission" date="2020-09" db="EMBL/GenBank/DDBJ databases">
        <title>De no assembly of potato wild relative species, Solanum commersonii.</title>
        <authorList>
            <person name="Cho K."/>
        </authorList>
    </citation>
    <scope>NUCLEOTIDE SEQUENCE [LARGE SCALE GENOMIC DNA]</scope>
    <source>
        <strain evidence="1">LZ3.2</strain>
        <tissue evidence="1">Leaf</tissue>
    </source>
</reference>
<sequence>MDEMIQEASSMTIAQSVIGVASSSNIKCFFCLCEECEQQHEYFISRVKELTDIFKEMTYNIDVHTSKKISQPLNCRRLKISISQITIYN</sequence>
<name>A0A9J6B308_SOLCO</name>
<dbReference type="EMBL" id="JACXVP010000001">
    <property type="protein sequence ID" value="KAG5631142.1"/>
    <property type="molecule type" value="Genomic_DNA"/>
</dbReference>
<organism evidence="1 3">
    <name type="scientific">Solanum commersonii</name>
    <name type="common">Commerson's wild potato</name>
    <name type="synonym">Commerson's nightshade</name>
    <dbReference type="NCBI Taxonomy" id="4109"/>
    <lineage>
        <taxon>Eukaryota</taxon>
        <taxon>Viridiplantae</taxon>
        <taxon>Streptophyta</taxon>
        <taxon>Embryophyta</taxon>
        <taxon>Tracheophyta</taxon>
        <taxon>Spermatophyta</taxon>
        <taxon>Magnoliopsida</taxon>
        <taxon>eudicotyledons</taxon>
        <taxon>Gunneridae</taxon>
        <taxon>Pentapetalae</taxon>
        <taxon>asterids</taxon>
        <taxon>lamiids</taxon>
        <taxon>Solanales</taxon>
        <taxon>Solanaceae</taxon>
        <taxon>Solanoideae</taxon>
        <taxon>Solaneae</taxon>
        <taxon>Solanum</taxon>
    </lineage>
</organism>
<dbReference type="EMBL" id="JACXVP010000001">
    <property type="protein sequence ID" value="KAG5631141.1"/>
    <property type="molecule type" value="Genomic_DNA"/>
</dbReference>
<protein>
    <submittedName>
        <fullName evidence="1">Uncharacterized protein</fullName>
    </submittedName>
</protein>
<evidence type="ECO:0000313" key="3">
    <source>
        <dbReference type="Proteomes" id="UP000824120"/>
    </source>
</evidence>